<dbReference type="GO" id="GO:0007218">
    <property type="term" value="P:neuropeptide signaling pathway"/>
    <property type="evidence" value="ECO:0007669"/>
    <property type="project" value="UniProtKB-KW"/>
</dbReference>
<keyword evidence="5" id="KW-0527">Neuropeptide</keyword>
<dbReference type="Pfam" id="PF02323">
    <property type="entry name" value="ELH"/>
    <property type="match status" value="1"/>
</dbReference>
<feature type="signal peptide" evidence="6">
    <location>
        <begin position="1"/>
        <end position="29"/>
    </location>
</feature>
<protein>
    <submittedName>
        <fullName evidence="7">Uncharacterized protein</fullName>
    </submittedName>
</protein>
<comment type="caution">
    <text evidence="7">The sequence shown here is derived from an EMBL/GenBank/DDBJ whole genome shotgun (WGS) entry which is preliminary data.</text>
</comment>
<dbReference type="Proteomes" id="UP001497497">
    <property type="component" value="Unassembled WGS sequence"/>
</dbReference>
<evidence type="ECO:0000313" key="7">
    <source>
        <dbReference type="EMBL" id="CAL1529821.1"/>
    </source>
</evidence>
<feature type="chain" id="PRO_5043561909" evidence="6">
    <location>
        <begin position="30"/>
        <end position="172"/>
    </location>
</feature>
<dbReference type="EMBL" id="CAXITT010000056">
    <property type="protein sequence ID" value="CAL1529821.1"/>
    <property type="molecule type" value="Genomic_DNA"/>
</dbReference>
<evidence type="ECO:0000313" key="8">
    <source>
        <dbReference type="Proteomes" id="UP001497497"/>
    </source>
</evidence>
<proteinExistence type="inferred from homology"/>
<accession>A0AAV2H816</accession>
<evidence type="ECO:0000256" key="4">
    <source>
        <dbReference type="ARBA" id="ARBA00022815"/>
    </source>
</evidence>
<evidence type="ECO:0000256" key="2">
    <source>
        <dbReference type="ARBA" id="ARBA00007604"/>
    </source>
</evidence>
<evidence type="ECO:0000256" key="6">
    <source>
        <dbReference type="SAM" id="SignalP"/>
    </source>
</evidence>
<dbReference type="GO" id="GO:0005576">
    <property type="term" value="C:extracellular region"/>
    <property type="evidence" value="ECO:0007669"/>
    <property type="project" value="UniProtKB-SubCell"/>
</dbReference>
<gene>
    <name evidence="7" type="ORF">GSLYS_00003960001</name>
</gene>
<keyword evidence="6" id="KW-0732">Signal</keyword>
<keyword evidence="3" id="KW-0964">Secreted</keyword>
<keyword evidence="8" id="KW-1185">Reference proteome</keyword>
<comment type="subcellular location">
    <subcellularLocation>
        <location evidence="1">Secreted</location>
    </subcellularLocation>
</comment>
<keyword evidence="4" id="KW-0027">Amidation</keyword>
<evidence type="ECO:0000256" key="5">
    <source>
        <dbReference type="ARBA" id="ARBA00023320"/>
    </source>
</evidence>
<evidence type="ECO:0000256" key="3">
    <source>
        <dbReference type="ARBA" id="ARBA00022525"/>
    </source>
</evidence>
<dbReference type="InterPro" id="IPR003424">
    <property type="entry name" value="ELH"/>
</dbReference>
<comment type="similarity">
    <text evidence="2">Belongs to the molluscan ELH family.</text>
</comment>
<sequence length="172" mass="20680">MSPRPNNPKYCVVVLLVTCCCWWSTMTDAYRIPQPYNPWTRPNVGLDDNDVFLYDYYYEAPQRQPPFHGNDFYYRAPRRQPPFPGNDFYYGAPRRQLPFPGNDFYYGAPRRHPYFGYVQSSTQDGYPTDGYSNRMSITNDLRAIADLYLLEQHRRREWQEENLRRRFMELGK</sequence>
<dbReference type="AlphaFoldDB" id="A0AAV2H816"/>
<evidence type="ECO:0000256" key="1">
    <source>
        <dbReference type="ARBA" id="ARBA00004613"/>
    </source>
</evidence>
<reference evidence="7 8" key="1">
    <citation type="submission" date="2024-04" db="EMBL/GenBank/DDBJ databases">
        <authorList>
            <consortium name="Genoscope - CEA"/>
            <person name="William W."/>
        </authorList>
    </citation>
    <scope>NUCLEOTIDE SEQUENCE [LARGE SCALE GENOMIC DNA]</scope>
</reference>
<dbReference type="GO" id="GO:0005179">
    <property type="term" value="F:hormone activity"/>
    <property type="evidence" value="ECO:0007669"/>
    <property type="project" value="InterPro"/>
</dbReference>
<organism evidence="7 8">
    <name type="scientific">Lymnaea stagnalis</name>
    <name type="common">Great pond snail</name>
    <name type="synonym">Helix stagnalis</name>
    <dbReference type="NCBI Taxonomy" id="6523"/>
    <lineage>
        <taxon>Eukaryota</taxon>
        <taxon>Metazoa</taxon>
        <taxon>Spiralia</taxon>
        <taxon>Lophotrochozoa</taxon>
        <taxon>Mollusca</taxon>
        <taxon>Gastropoda</taxon>
        <taxon>Heterobranchia</taxon>
        <taxon>Euthyneura</taxon>
        <taxon>Panpulmonata</taxon>
        <taxon>Hygrophila</taxon>
        <taxon>Lymnaeoidea</taxon>
        <taxon>Lymnaeidae</taxon>
        <taxon>Lymnaea</taxon>
    </lineage>
</organism>
<name>A0AAV2H816_LYMST</name>